<dbReference type="Gene3D" id="3.40.50.2300">
    <property type="match status" value="1"/>
</dbReference>
<dbReference type="CDD" id="cd06170">
    <property type="entry name" value="LuxR_C_like"/>
    <property type="match status" value="1"/>
</dbReference>
<name>A0A917CHV2_9GAMM</name>
<dbReference type="PANTHER" id="PTHR43214">
    <property type="entry name" value="TWO-COMPONENT RESPONSE REGULATOR"/>
    <property type="match status" value="1"/>
</dbReference>
<dbReference type="InterPro" id="IPR001789">
    <property type="entry name" value="Sig_transdc_resp-reg_receiver"/>
</dbReference>
<sequence length="212" mass="23299">MAINKVLIVEDLAEAQLWLKQATQLAFTDSLVMLAESVAQAQQHIQQETFDLVLLDIGLPDGSGLSLIQPILHQHPTSLVVMATLFDDDSHVFSALRLGAKGYILKDQSKNDLAQMLVGIDQGHFPVSPSVANKLLQFFQPTPDQNNLTPREQEVLTLVAKGYAVPEVADFLTIKKSTCYGYVKDIYRKLSINSRAEATLEAAKMGLISPHS</sequence>
<dbReference type="InterPro" id="IPR016032">
    <property type="entry name" value="Sig_transdc_resp-reg_C-effctor"/>
</dbReference>
<feature type="domain" description="HTH luxR-type" evidence="6">
    <location>
        <begin position="141"/>
        <end position="206"/>
    </location>
</feature>
<evidence type="ECO:0000259" key="7">
    <source>
        <dbReference type="PROSITE" id="PS50110"/>
    </source>
</evidence>
<evidence type="ECO:0000256" key="1">
    <source>
        <dbReference type="ARBA" id="ARBA00022553"/>
    </source>
</evidence>
<keyword evidence="2" id="KW-0805">Transcription regulation</keyword>
<keyword evidence="3 8" id="KW-0238">DNA-binding</keyword>
<evidence type="ECO:0000259" key="6">
    <source>
        <dbReference type="PROSITE" id="PS50043"/>
    </source>
</evidence>
<evidence type="ECO:0000313" key="8">
    <source>
        <dbReference type="EMBL" id="GGF87960.1"/>
    </source>
</evidence>
<keyword evidence="1 5" id="KW-0597">Phosphoprotein</keyword>
<keyword evidence="4" id="KW-0804">Transcription</keyword>
<dbReference type="PROSITE" id="PS50110">
    <property type="entry name" value="RESPONSE_REGULATORY"/>
    <property type="match status" value="1"/>
</dbReference>
<accession>A0A917CHV2</accession>
<dbReference type="CDD" id="cd17535">
    <property type="entry name" value="REC_NarL-like"/>
    <property type="match status" value="1"/>
</dbReference>
<gene>
    <name evidence="8" type="primary">citB</name>
    <name evidence="8" type="ORF">GCM10011365_06380</name>
</gene>
<dbReference type="InterPro" id="IPR039420">
    <property type="entry name" value="WalR-like"/>
</dbReference>
<dbReference type="AlphaFoldDB" id="A0A917CHV2"/>
<proteinExistence type="predicted"/>
<evidence type="ECO:0000256" key="3">
    <source>
        <dbReference type="ARBA" id="ARBA00023125"/>
    </source>
</evidence>
<dbReference type="Pfam" id="PF00072">
    <property type="entry name" value="Response_reg"/>
    <property type="match status" value="1"/>
</dbReference>
<evidence type="ECO:0000256" key="5">
    <source>
        <dbReference type="PROSITE-ProRule" id="PRU00169"/>
    </source>
</evidence>
<dbReference type="InterPro" id="IPR011006">
    <property type="entry name" value="CheY-like_superfamily"/>
</dbReference>
<keyword evidence="9" id="KW-1185">Reference proteome</keyword>
<dbReference type="PRINTS" id="PR00038">
    <property type="entry name" value="HTHLUXR"/>
</dbReference>
<dbReference type="PROSITE" id="PS50043">
    <property type="entry name" value="HTH_LUXR_2"/>
    <property type="match status" value="1"/>
</dbReference>
<feature type="domain" description="Response regulatory" evidence="7">
    <location>
        <begin position="5"/>
        <end position="121"/>
    </location>
</feature>
<reference evidence="8" key="1">
    <citation type="journal article" date="2014" name="Int. J. Syst. Evol. Microbiol.">
        <title>Complete genome sequence of Corynebacterium casei LMG S-19264T (=DSM 44701T), isolated from a smear-ripened cheese.</title>
        <authorList>
            <consortium name="US DOE Joint Genome Institute (JGI-PGF)"/>
            <person name="Walter F."/>
            <person name="Albersmeier A."/>
            <person name="Kalinowski J."/>
            <person name="Ruckert C."/>
        </authorList>
    </citation>
    <scope>NUCLEOTIDE SEQUENCE</scope>
    <source>
        <strain evidence="8">CGMCC 1.12181</strain>
    </source>
</reference>
<dbReference type="SUPFAM" id="SSF46894">
    <property type="entry name" value="C-terminal effector domain of the bipartite response regulators"/>
    <property type="match status" value="1"/>
</dbReference>
<organism evidence="8 9">
    <name type="scientific">Marinicella pacifica</name>
    <dbReference type="NCBI Taxonomy" id="1171543"/>
    <lineage>
        <taxon>Bacteria</taxon>
        <taxon>Pseudomonadati</taxon>
        <taxon>Pseudomonadota</taxon>
        <taxon>Gammaproteobacteria</taxon>
        <taxon>Lysobacterales</taxon>
        <taxon>Marinicellaceae</taxon>
        <taxon>Marinicella</taxon>
    </lineage>
</organism>
<dbReference type="GO" id="GO:0006355">
    <property type="term" value="P:regulation of DNA-templated transcription"/>
    <property type="evidence" value="ECO:0007669"/>
    <property type="project" value="InterPro"/>
</dbReference>
<evidence type="ECO:0000256" key="2">
    <source>
        <dbReference type="ARBA" id="ARBA00023015"/>
    </source>
</evidence>
<dbReference type="PANTHER" id="PTHR43214:SF41">
    <property type="entry name" value="NITRATE_NITRITE RESPONSE REGULATOR PROTEIN NARP"/>
    <property type="match status" value="1"/>
</dbReference>
<dbReference type="GO" id="GO:0000160">
    <property type="term" value="P:phosphorelay signal transduction system"/>
    <property type="evidence" value="ECO:0007669"/>
    <property type="project" value="InterPro"/>
</dbReference>
<dbReference type="SMART" id="SM00421">
    <property type="entry name" value="HTH_LUXR"/>
    <property type="match status" value="1"/>
</dbReference>
<dbReference type="EMBL" id="BMEO01000002">
    <property type="protein sequence ID" value="GGF87960.1"/>
    <property type="molecule type" value="Genomic_DNA"/>
</dbReference>
<protein>
    <submittedName>
        <fullName evidence="8">DNA-binding response regulator</fullName>
    </submittedName>
</protein>
<evidence type="ECO:0000256" key="4">
    <source>
        <dbReference type="ARBA" id="ARBA00023163"/>
    </source>
</evidence>
<reference evidence="8" key="2">
    <citation type="submission" date="2020-09" db="EMBL/GenBank/DDBJ databases">
        <authorList>
            <person name="Sun Q."/>
            <person name="Zhou Y."/>
        </authorList>
    </citation>
    <scope>NUCLEOTIDE SEQUENCE</scope>
    <source>
        <strain evidence="8">CGMCC 1.12181</strain>
    </source>
</reference>
<dbReference type="InterPro" id="IPR000792">
    <property type="entry name" value="Tscrpt_reg_LuxR_C"/>
</dbReference>
<dbReference type="RefSeq" id="WP_188364231.1">
    <property type="nucleotide sequence ID" value="NZ_BAABJF010000032.1"/>
</dbReference>
<dbReference type="InterPro" id="IPR058245">
    <property type="entry name" value="NreC/VraR/RcsB-like_REC"/>
</dbReference>
<comment type="caution">
    <text evidence="8">The sequence shown here is derived from an EMBL/GenBank/DDBJ whole genome shotgun (WGS) entry which is preliminary data.</text>
</comment>
<dbReference type="Proteomes" id="UP000605253">
    <property type="component" value="Unassembled WGS sequence"/>
</dbReference>
<evidence type="ECO:0000313" key="9">
    <source>
        <dbReference type="Proteomes" id="UP000605253"/>
    </source>
</evidence>
<feature type="modified residue" description="4-aspartylphosphate" evidence="5">
    <location>
        <position position="56"/>
    </location>
</feature>
<dbReference type="Pfam" id="PF00196">
    <property type="entry name" value="GerE"/>
    <property type="match status" value="1"/>
</dbReference>
<dbReference type="SMART" id="SM00448">
    <property type="entry name" value="REC"/>
    <property type="match status" value="1"/>
</dbReference>
<dbReference type="GO" id="GO:0003677">
    <property type="term" value="F:DNA binding"/>
    <property type="evidence" value="ECO:0007669"/>
    <property type="project" value="UniProtKB-KW"/>
</dbReference>
<dbReference type="SUPFAM" id="SSF52172">
    <property type="entry name" value="CheY-like"/>
    <property type="match status" value="1"/>
</dbReference>